<dbReference type="InterPro" id="IPR036514">
    <property type="entry name" value="SGNH_hydro_sf"/>
</dbReference>
<accession>A0A0D2A2Q1</accession>
<dbReference type="PANTHER" id="PTHR14209">
    <property type="entry name" value="ISOAMYL ACETATE-HYDROLYZING ESTERASE 1"/>
    <property type="match status" value="1"/>
</dbReference>
<dbReference type="FunCoup" id="A0A0D2A2Q1">
    <property type="interactions" value="225"/>
</dbReference>
<dbReference type="PANTHER" id="PTHR14209:SF19">
    <property type="entry name" value="ISOAMYL ACETATE-HYDROLYZING ESTERASE 1 HOMOLOG"/>
    <property type="match status" value="1"/>
</dbReference>
<dbReference type="Gene3D" id="3.40.50.1110">
    <property type="entry name" value="SGNH hydrolase"/>
    <property type="match status" value="1"/>
</dbReference>
<organism evidence="2 3">
    <name type="scientific">Verruconis gallopava</name>
    <dbReference type="NCBI Taxonomy" id="253628"/>
    <lineage>
        <taxon>Eukaryota</taxon>
        <taxon>Fungi</taxon>
        <taxon>Dikarya</taxon>
        <taxon>Ascomycota</taxon>
        <taxon>Pezizomycotina</taxon>
        <taxon>Dothideomycetes</taxon>
        <taxon>Pleosporomycetidae</taxon>
        <taxon>Venturiales</taxon>
        <taxon>Sympoventuriaceae</taxon>
        <taxon>Verruconis</taxon>
    </lineage>
</organism>
<dbReference type="EMBL" id="KN847561">
    <property type="protein sequence ID" value="KIW00650.1"/>
    <property type="molecule type" value="Genomic_DNA"/>
</dbReference>
<feature type="domain" description="SGNH hydrolase-type esterase" evidence="1">
    <location>
        <begin position="26"/>
        <end position="233"/>
    </location>
</feature>
<name>A0A0D2A2Q1_9PEZI</name>
<dbReference type="AlphaFoldDB" id="A0A0D2A2Q1"/>
<dbReference type="VEuPathDB" id="FungiDB:PV09_07842"/>
<evidence type="ECO:0000259" key="1">
    <source>
        <dbReference type="Pfam" id="PF13472"/>
    </source>
</evidence>
<dbReference type="STRING" id="253628.A0A0D2A2Q1"/>
<dbReference type="CDD" id="cd01838">
    <property type="entry name" value="Isoamyl_acetate_hydrolase_like"/>
    <property type="match status" value="1"/>
</dbReference>
<dbReference type="InterPro" id="IPR045136">
    <property type="entry name" value="Iah1-like"/>
</dbReference>
<dbReference type="Proteomes" id="UP000053259">
    <property type="component" value="Unassembled WGS sequence"/>
</dbReference>
<dbReference type="RefSeq" id="XP_016210519.1">
    <property type="nucleotide sequence ID" value="XM_016361659.1"/>
</dbReference>
<protein>
    <recommendedName>
        <fullName evidence="1">SGNH hydrolase-type esterase domain-containing protein</fullName>
    </recommendedName>
</protein>
<gene>
    <name evidence="2" type="ORF">PV09_07842</name>
</gene>
<evidence type="ECO:0000313" key="2">
    <source>
        <dbReference type="EMBL" id="KIW00650.1"/>
    </source>
</evidence>
<keyword evidence="3" id="KW-1185">Reference proteome</keyword>
<sequence>MVRPEKSCQAKADMRSQAPLYDQFLLFGDSITEFAECHDGGYGFAAGLRDSYIRRLEVVNRGLSGYNTDMALRVISKAIPRPDEGRIRLMTVFFGANDSCFPTESNNQCVPLPEFRSNLIKIIRNPVVAAHNPRIILITNPPVDERKQYILDTAKGYPLRRTAENTMKYAEAIRNVGKSLNVPVVDIWTEIMLKAGWTPGQTEGLPGCRDVPPSDVLEEYLFDGLHLAPVGYHLLYDKILECIANTWPDQLPENLPYVLPRWDDGDAWRLRGETDPRVIYHRPRAYVDPFTGAKVAGNGTQVAGNGTR</sequence>
<dbReference type="Pfam" id="PF13472">
    <property type="entry name" value="Lipase_GDSL_2"/>
    <property type="match status" value="1"/>
</dbReference>
<proteinExistence type="predicted"/>
<dbReference type="OrthoDB" id="671439at2759"/>
<dbReference type="InterPro" id="IPR013830">
    <property type="entry name" value="SGNH_hydro"/>
</dbReference>
<dbReference type="SUPFAM" id="SSF52266">
    <property type="entry name" value="SGNH hydrolase"/>
    <property type="match status" value="1"/>
</dbReference>
<dbReference type="GeneID" id="27315815"/>
<evidence type="ECO:0000313" key="3">
    <source>
        <dbReference type="Proteomes" id="UP000053259"/>
    </source>
</evidence>
<dbReference type="InParanoid" id="A0A0D2A2Q1"/>
<reference evidence="2 3" key="1">
    <citation type="submission" date="2015-01" db="EMBL/GenBank/DDBJ databases">
        <title>The Genome Sequence of Ochroconis gallopava CBS43764.</title>
        <authorList>
            <consortium name="The Broad Institute Genomics Platform"/>
            <person name="Cuomo C."/>
            <person name="de Hoog S."/>
            <person name="Gorbushina A."/>
            <person name="Stielow B."/>
            <person name="Teixiera M."/>
            <person name="Abouelleil A."/>
            <person name="Chapman S.B."/>
            <person name="Priest M."/>
            <person name="Young S.K."/>
            <person name="Wortman J."/>
            <person name="Nusbaum C."/>
            <person name="Birren B."/>
        </authorList>
    </citation>
    <scope>NUCLEOTIDE SEQUENCE [LARGE SCALE GENOMIC DNA]</scope>
    <source>
        <strain evidence="2 3">CBS 43764</strain>
    </source>
</reference>